<proteinExistence type="predicted"/>
<gene>
    <name evidence="1" type="ORF">J2S14_001408</name>
</gene>
<keyword evidence="2" id="KW-1185">Reference proteome</keyword>
<dbReference type="Proteomes" id="UP001232343">
    <property type="component" value="Unassembled WGS sequence"/>
</dbReference>
<evidence type="ECO:0000313" key="1">
    <source>
        <dbReference type="EMBL" id="MDQ0342596.1"/>
    </source>
</evidence>
<organism evidence="1 2">
    <name type="scientific">Lederbergia wuyishanensis</name>
    <dbReference type="NCBI Taxonomy" id="1347903"/>
    <lineage>
        <taxon>Bacteria</taxon>
        <taxon>Bacillati</taxon>
        <taxon>Bacillota</taxon>
        <taxon>Bacilli</taxon>
        <taxon>Bacillales</taxon>
        <taxon>Bacillaceae</taxon>
        <taxon>Lederbergia</taxon>
    </lineage>
</organism>
<name>A0ABU0D2I1_9BACI</name>
<dbReference type="EMBL" id="JAUSUO010000002">
    <property type="protein sequence ID" value="MDQ0342596.1"/>
    <property type="molecule type" value="Genomic_DNA"/>
</dbReference>
<accession>A0ABU0D2I1</accession>
<comment type="caution">
    <text evidence="1">The sequence shown here is derived from an EMBL/GenBank/DDBJ whole genome shotgun (WGS) entry which is preliminary data.</text>
</comment>
<sequence length="33" mass="3495">MIPTIRKKIITDTVKELGLSVAVIQVGGESGIQ</sequence>
<protein>
    <submittedName>
        <fullName evidence="1">Uncharacterized protein</fullName>
    </submittedName>
</protein>
<evidence type="ECO:0000313" key="2">
    <source>
        <dbReference type="Proteomes" id="UP001232343"/>
    </source>
</evidence>
<reference evidence="1 2" key="1">
    <citation type="submission" date="2023-07" db="EMBL/GenBank/DDBJ databases">
        <title>Genomic Encyclopedia of Type Strains, Phase IV (KMG-IV): sequencing the most valuable type-strain genomes for metagenomic binning, comparative biology and taxonomic classification.</title>
        <authorList>
            <person name="Goeker M."/>
        </authorList>
    </citation>
    <scope>NUCLEOTIDE SEQUENCE [LARGE SCALE GENOMIC DNA]</scope>
    <source>
        <strain evidence="1 2">DSM 27848</strain>
    </source>
</reference>